<dbReference type="EMBL" id="GBXM01064558">
    <property type="protein sequence ID" value="JAH44019.1"/>
    <property type="molecule type" value="Transcribed_RNA"/>
</dbReference>
<reference evidence="1" key="1">
    <citation type="submission" date="2014-11" db="EMBL/GenBank/DDBJ databases">
        <authorList>
            <person name="Amaro Gonzalez C."/>
        </authorList>
    </citation>
    <scope>NUCLEOTIDE SEQUENCE</scope>
</reference>
<proteinExistence type="predicted"/>
<evidence type="ECO:0000313" key="1">
    <source>
        <dbReference type="EMBL" id="JAH44019.1"/>
    </source>
</evidence>
<reference evidence="1" key="2">
    <citation type="journal article" date="2015" name="Fish Shellfish Immunol.">
        <title>Early steps in the European eel (Anguilla anguilla)-Vibrio vulnificus interaction in the gills: Role of the RtxA13 toxin.</title>
        <authorList>
            <person name="Callol A."/>
            <person name="Pajuelo D."/>
            <person name="Ebbesson L."/>
            <person name="Teles M."/>
            <person name="MacKenzie S."/>
            <person name="Amaro C."/>
        </authorList>
    </citation>
    <scope>NUCLEOTIDE SEQUENCE</scope>
</reference>
<organism evidence="1">
    <name type="scientific">Anguilla anguilla</name>
    <name type="common">European freshwater eel</name>
    <name type="synonym">Muraena anguilla</name>
    <dbReference type="NCBI Taxonomy" id="7936"/>
    <lineage>
        <taxon>Eukaryota</taxon>
        <taxon>Metazoa</taxon>
        <taxon>Chordata</taxon>
        <taxon>Craniata</taxon>
        <taxon>Vertebrata</taxon>
        <taxon>Euteleostomi</taxon>
        <taxon>Actinopterygii</taxon>
        <taxon>Neopterygii</taxon>
        <taxon>Teleostei</taxon>
        <taxon>Anguilliformes</taxon>
        <taxon>Anguillidae</taxon>
        <taxon>Anguilla</taxon>
    </lineage>
</organism>
<dbReference type="AlphaFoldDB" id="A0A0E9SRM9"/>
<sequence>MSHTGINIYIYATHKRCVTNYPAMVKRLL</sequence>
<accession>A0A0E9SRM9</accession>
<name>A0A0E9SRM9_ANGAN</name>
<protein>
    <submittedName>
        <fullName evidence="1">Uncharacterized protein</fullName>
    </submittedName>
</protein>